<dbReference type="EMBL" id="JAHUZN010000007">
    <property type="protein sequence ID" value="KAG8489858.1"/>
    <property type="molecule type" value="Genomic_DNA"/>
</dbReference>
<evidence type="ECO:0000259" key="13">
    <source>
        <dbReference type="PROSITE" id="PS50071"/>
    </source>
</evidence>
<dbReference type="InterPro" id="IPR045224">
    <property type="entry name" value="HDZip_class_I_plant"/>
</dbReference>
<dbReference type="PROSITE" id="PS00027">
    <property type="entry name" value="HOMEOBOX_1"/>
    <property type="match status" value="1"/>
</dbReference>
<comment type="similarity">
    <text evidence="7 10">Belongs to the HD-ZIP homeobox family. Class I subfamily.</text>
</comment>
<dbReference type="GO" id="GO:0043565">
    <property type="term" value="F:sequence-specific DNA binding"/>
    <property type="evidence" value="ECO:0007669"/>
    <property type="project" value="InterPro"/>
</dbReference>
<keyword evidence="6 8" id="KW-0539">Nucleus</keyword>
<dbReference type="PRINTS" id="PR00031">
    <property type="entry name" value="HTHREPRESSR"/>
</dbReference>
<evidence type="ECO:0000256" key="12">
    <source>
        <dbReference type="SAM" id="MobiDB-lite"/>
    </source>
</evidence>
<dbReference type="CDD" id="cd00086">
    <property type="entry name" value="homeodomain"/>
    <property type="match status" value="1"/>
</dbReference>
<organism evidence="14 15">
    <name type="scientific">Gossypium anomalum</name>
    <dbReference type="NCBI Taxonomy" id="47600"/>
    <lineage>
        <taxon>Eukaryota</taxon>
        <taxon>Viridiplantae</taxon>
        <taxon>Streptophyta</taxon>
        <taxon>Embryophyta</taxon>
        <taxon>Tracheophyta</taxon>
        <taxon>Spermatophyta</taxon>
        <taxon>Magnoliopsida</taxon>
        <taxon>eudicotyledons</taxon>
        <taxon>Gunneridae</taxon>
        <taxon>Pentapetalae</taxon>
        <taxon>rosids</taxon>
        <taxon>malvids</taxon>
        <taxon>Malvales</taxon>
        <taxon>Malvaceae</taxon>
        <taxon>Malvoideae</taxon>
        <taxon>Gossypium</taxon>
    </lineage>
</organism>
<comment type="subcellular location">
    <subcellularLocation>
        <location evidence="1 8 9">Nucleus</location>
    </subcellularLocation>
</comment>
<comment type="caution">
    <text evidence="14">The sequence shown here is derived from an EMBL/GenBank/DDBJ whole genome shotgun (WGS) entry which is preliminary data.</text>
</comment>
<gene>
    <name evidence="14" type="ORF">CXB51_017902</name>
</gene>
<dbReference type="PROSITE" id="PS50071">
    <property type="entry name" value="HOMEOBOX_2"/>
    <property type="match status" value="1"/>
</dbReference>
<dbReference type="Pfam" id="PF00046">
    <property type="entry name" value="Homeodomain"/>
    <property type="match status" value="1"/>
</dbReference>
<dbReference type="OrthoDB" id="6159439at2759"/>
<feature type="coiled-coil region" evidence="11">
    <location>
        <begin position="156"/>
        <end position="204"/>
    </location>
</feature>
<comment type="function">
    <text evidence="10">Transcription factor.</text>
</comment>
<evidence type="ECO:0000256" key="8">
    <source>
        <dbReference type="PROSITE-ProRule" id="PRU00108"/>
    </source>
</evidence>
<dbReference type="FunFam" id="1.10.10.60:FF:000200">
    <property type="entry name" value="Homeobox-leucine zipper protein ATHB-13"/>
    <property type="match status" value="1"/>
</dbReference>
<dbReference type="InterPro" id="IPR001356">
    <property type="entry name" value="HD"/>
</dbReference>
<evidence type="ECO:0000256" key="11">
    <source>
        <dbReference type="SAM" id="Coils"/>
    </source>
</evidence>
<evidence type="ECO:0000256" key="4">
    <source>
        <dbReference type="ARBA" id="ARBA00023155"/>
    </source>
</evidence>
<evidence type="ECO:0000313" key="14">
    <source>
        <dbReference type="EMBL" id="KAG8489858.1"/>
    </source>
</evidence>
<keyword evidence="2 10" id="KW-0805">Transcription regulation</keyword>
<evidence type="ECO:0000256" key="6">
    <source>
        <dbReference type="ARBA" id="ARBA00023242"/>
    </source>
</evidence>
<keyword evidence="5 10" id="KW-0804">Transcription</keyword>
<keyword evidence="15" id="KW-1185">Reference proteome</keyword>
<dbReference type="Proteomes" id="UP000701853">
    <property type="component" value="Chromosome 7"/>
</dbReference>
<dbReference type="GO" id="GO:0000981">
    <property type="term" value="F:DNA-binding transcription factor activity, RNA polymerase II-specific"/>
    <property type="evidence" value="ECO:0007669"/>
    <property type="project" value="UniProtKB-UniRule"/>
</dbReference>
<evidence type="ECO:0000256" key="7">
    <source>
        <dbReference type="ARBA" id="ARBA00025748"/>
    </source>
</evidence>
<feature type="domain" description="Homeobox" evidence="13">
    <location>
        <begin position="104"/>
        <end position="164"/>
    </location>
</feature>
<accession>A0A8J5YHT7</accession>
<feature type="DNA-binding region" description="Homeobox" evidence="8">
    <location>
        <begin position="106"/>
        <end position="165"/>
    </location>
</feature>
<feature type="region of interest" description="Disordered" evidence="12">
    <location>
        <begin position="90"/>
        <end position="113"/>
    </location>
</feature>
<dbReference type="SMART" id="SM00389">
    <property type="entry name" value="HOX"/>
    <property type="match status" value="1"/>
</dbReference>
<dbReference type="PANTHER" id="PTHR24326:SF538">
    <property type="entry name" value="HOMEOBOX-LEUCINE ZIPPER PROTEIN HAT7"/>
    <property type="match status" value="1"/>
</dbReference>
<dbReference type="PANTHER" id="PTHR24326">
    <property type="entry name" value="HOMEOBOX-LEUCINE ZIPPER PROTEIN"/>
    <property type="match status" value="1"/>
</dbReference>
<dbReference type="GO" id="GO:0045893">
    <property type="term" value="P:positive regulation of DNA-templated transcription"/>
    <property type="evidence" value="ECO:0007669"/>
    <property type="project" value="TreeGrafter"/>
</dbReference>
<evidence type="ECO:0000256" key="5">
    <source>
        <dbReference type="ARBA" id="ARBA00023163"/>
    </source>
</evidence>
<evidence type="ECO:0000313" key="15">
    <source>
        <dbReference type="Proteomes" id="UP000701853"/>
    </source>
</evidence>
<protein>
    <recommendedName>
        <fullName evidence="10">Homeobox-leucine zipper protein</fullName>
    </recommendedName>
    <alternativeName>
        <fullName evidence="10">HD-ZIP protein</fullName>
    </alternativeName>
    <alternativeName>
        <fullName evidence="10">Homeodomain transcription factor</fullName>
    </alternativeName>
</protein>
<evidence type="ECO:0000256" key="10">
    <source>
        <dbReference type="RuleBase" id="RU369038"/>
    </source>
</evidence>
<dbReference type="AlphaFoldDB" id="A0A8J5YHT7"/>
<evidence type="ECO:0000256" key="3">
    <source>
        <dbReference type="ARBA" id="ARBA00023125"/>
    </source>
</evidence>
<dbReference type="InterPro" id="IPR017970">
    <property type="entry name" value="Homeobox_CS"/>
</dbReference>
<keyword evidence="3 8" id="KW-0238">DNA-binding</keyword>
<dbReference type="InterPro" id="IPR009057">
    <property type="entry name" value="Homeodomain-like_sf"/>
</dbReference>
<dbReference type="InterPro" id="IPR000047">
    <property type="entry name" value="HTH_motif"/>
</dbReference>
<dbReference type="InterPro" id="IPR003106">
    <property type="entry name" value="Leu_zip_homeo"/>
</dbReference>
<keyword evidence="4 8" id="KW-0371">Homeobox</keyword>
<evidence type="ECO:0000256" key="1">
    <source>
        <dbReference type="ARBA" id="ARBA00004123"/>
    </source>
</evidence>
<proteinExistence type="inferred from homology"/>
<reference evidence="14 15" key="1">
    <citation type="journal article" date="2021" name="bioRxiv">
        <title>The Gossypium anomalum genome as a resource for cotton improvement and evolutionary analysis of hybrid incompatibility.</title>
        <authorList>
            <person name="Grover C.E."/>
            <person name="Yuan D."/>
            <person name="Arick M.A."/>
            <person name="Miller E.R."/>
            <person name="Hu G."/>
            <person name="Peterson D.G."/>
            <person name="Wendel J.F."/>
            <person name="Udall J.A."/>
        </authorList>
    </citation>
    <scope>NUCLEOTIDE SEQUENCE [LARGE SCALE GENOMIC DNA]</scope>
    <source>
        <strain evidence="14">JFW-Udall</strain>
        <tissue evidence="14">Leaf</tissue>
    </source>
</reference>
<dbReference type="SUPFAM" id="SSF46689">
    <property type="entry name" value="Homeodomain-like"/>
    <property type="match status" value="1"/>
</dbReference>
<evidence type="ECO:0000256" key="9">
    <source>
        <dbReference type="RuleBase" id="RU000682"/>
    </source>
</evidence>
<name>A0A8J5YHT7_9ROSI</name>
<dbReference type="GO" id="GO:0005634">
    <property type="term" value="C:nucleus"/>
    <property type="evidence" value="ECO:0007669"/>
    <property type="project" value="UniProtKB-SubCell"/>
</dbReference>
<keyword evidence="11" id="KW-0175">Coiled coil</keyword>
<dbReference type="Gene3D" id="1.10.10.60">
    <property type="entry name" value="Homeodomain-like"/>
    <property type="match status" value="1"/>
</dbReference>
<sequence>MSSSYNLSTMRVSVQYNPYPTLCFSLYLLLTLSEPKCMNKLLTWLSLLILSCFKPSMKIKIISLPLIPSFHALLNSSMVVCVGKSHQEVHGHGDDDEFSDDDGSHGGEKKKRLNMDQVKALEKSFELGNKLEPGRKLQLAKDLGLKPRQIAIWFQNRRARWKNKQLEKDYDTLKKLYQTAKADNDALQAQNKKLTAQLLSLKTKDSNETRIQNENEGSWCSNGSENNYDMNLAIRPATTMTQLLHGSSKPSLHCLKLDQVVQQDQSLACHMFNQDGDEQQGFWPWADQSIKFPLN</sequence>
<evidence type="ECO:0000256" key="2">
    <source>
        <dbReference type="ARBA" id="ARBA00023015"/>
    </source>
</evidence>
<dbReference type="Pfam" id="PF02183">
    <property type="entry name" value="HALZ"/>
    <property type="match status" value="1"/>
</dbReference>